<protein>
    <recommendedName>
        <fullName evidence="9">Protein kinase domain-containing protein</fullName>
    </recommendedName>
</protein>
<dbReference type="Gene3D" id="1.10.510.10">
    <property type="entry name" value="Transferase(Phosphotransferase) domain 1"/>
    <property type="match status" value="1"/>
</dbReference>
<dbReference type="SUPFAM" id="SSF56112">
    <property type="entry name" value="Protein kinase-like (PK-like)"/>
    <property type="match status" value="1"/>
</dbReference>
<feature type="domain" description="Protein kinase" evidence="9">
    <location>
        <begin position="1"/>
        <end position="135"/>
    </location>
</feature>
<feature type="binding site" evidence="7">
    <location>
        <position position="98"/>
    </location>
    <ligand>
        <name>ATP</name>
        <dbReference type="ChEBI" id="CHEBI:30616"/>
    </ligand>
</feature>
<keyword evidence="1" id="KW-0723">Serine/threonine-protein kinase</keyword>
<keyword evidence="3 7" id="KW-0547">Nucleotide-binding</keyword>
<proteinExistence type="predicted"/>
<evidence type="ECO:0000313" key="11">
    <source>
        <dbReference type="Proteomes" id="UP000002729"/>
    </source>
</evidence>
<dbReference type="Gene3D" id="3.30.200.20">
    <property type="entry name" value="Phosphorylase Kinase, domain 1"/>
    <property type="match status" value="1"/>
</dbReference>
<dbReference type="AlphaFoldDB" id="F0YJP3"/>
<dbReference type="InterPro" id="IPR000719">
    <property type="entry name" value="Prot_kinase_dom"/>
</dbReference>
<evidence type="ECO:0000256" key="8">
    <source>
        <dbReference type="PIRSR" id="PIRSR630616-3"/>
    </source>
</evidence>
<evidence type="ECO:0000256" key="7">
    <source>
        <dbReference type="PIRSR" id="PIRSR630616-2"/>
    </source>
</evidence>
<evidence type="ECO:0000256" key="5">
    <source>
        <dbReference type="ARBA" id="ARBA00022840"/>
    </source>
</evidence>
<feature type="active site" description="Proton acceptor" evidence="6">
    <location>
        <position position="78"/>
    </location>
</feature>
<accession>F0YJP3</accession>
<gene>
    <name evidence="10" type="ORF">AURANDRAFT_6233</name>
</gene>
<dbReference type="InterPro" id="IPR030616">
    <property type="entry name" value="Aur-like"/>
</dbReference>
<dbReference type="PANTHER" id="PTHR24350">
    <property type="entry name" value="SERINE/THREONINE-PROTEIN KINASE IAL-RELATED"/>
    <property type="match status" value="1"/>
</dbReference>
<dbReference type="PROSITE" id="PS00108">
    <property type="entry name" value="PROTEIN_KINASE_ST"/>
    <property type="match status" value="1"/>
</dbReference>
<dbReference type="GeneID" id="20223844"/>
<dbReference type="SMART" id="SM00220">
    <property type="entry name" value="S_TKc"/>
    <property type="match status" value="1"/>
</dbReference>
<dbReference type="OMA" id="METFVGT"/>
<evidence type="ECO:0000313" key="10">
    <source>
        <dbReference type="EMBL" id="EGB04689.1"/>
    </source>
</evidence>
<evidence type="ECO:0000259" key="9">
    <source>
        <dbReference type="PROSITE" id="PS50011"/>
    </source>
</evidence>
<dbReference type="PROSITE" id="PS50011">
    <property type="entry name" value="PROTEIN_KINASE_DOM"/>
    <property type="match status" value="1"/>
</dbReference>
<dbReference type="Proteomes" id="UP000002729">
    <property type="component" value="Unassembled WGS sequence"/>
</dbReference>
<keyword evidence="2" id="KW-0808">Transferase</keyword>
<dbReference type="GO" id="GO:0005524">
    <property type="term" value="F:ATP binding"/>
    <property type="evidence" value="ECO:0007669"/>
    <property type="project" value="UniProtKB-KW"/>
</dbReference>
<dbReference type="InterPro" id="IPR008271">
    <property type="entry name" value="Ser/Thr_kinase_AS"/>
</dbReference>
<name>F0YJP3_AURAN</name>
<reference evidence="10 11" key="1">
    <citation type="journal article" date="2011" name="Proc. Natl. Acad. Sci. U.S.A.">
        <title>Niche of harmful alga Aureococcus anophagefferens revealed through ecogenomics.</title>
        <authorList>
            <person name="Gobler C.J."/>
            <person name="Berry D.L."/>
            <person name="Dyhrman S.T."/>
            <person name="Wilhelm S.W."/>
            <person name="Salamov A."/>
            <person name="Lobanov A.V."/>
            <person name="Zhang Y."/>
            <person name="Collier J.L."/>
            <person name="Wurch L.L."/>
            <person name="Kustka A.B."/>
            <person name="Dill B.D."/>
            <person name="Shah M."/>
            <person name="VerBerkmoes N.C."/>
            <person name="Kuo A."/>
            <person name="Terry A."/>
            <person name="Pangilinan J."/>
            <person name="Lindquist E.A."/>
            <person name="Lucas S."/>
            <person name="Paulsen I.T."/>
            <person name="Hattenrath-Lehmann T.K."/>
            <person name="Talmage S.C."/>
            <person name="Walker E.A."/>
            <person name="Koch F."/>
            <person name="Burson A.M."/>
            <person name="Marcoval M.A."/>
            <person name="Tang Y.Z."/>
            <person name="Lecleir G.R."/>
            <person name="Coyne K.J."/>
            <person name="Berg G.M."/>
            <person name="Bertrand E.M."/>
            <person name="Saito M.A."/>
            <person name="Gladyshev V.N."/>
            <person name="Grigoriev I.V."/>
        </authorList>
    </citation>
    <scope>NUCLEOTIDE SEQUENCE [LARGE SCALE GENOMIC DNA]</scope>
    <source>
        <strain evidence="11">CCMP 1984</strain>
    </source>
</reference>
<dbReference type="RefSeq" id="XP_009040603.1">
    <property type="nucleotide sequence ID" value="XM_009042355.1"/>
</dbReference>
<evidence type="ECO:0000256" key="1">
    <source>
        <dbReference type="ARBA" id="ARBA00022527"/>
    </source>
</evidence>
<feature type="cross-link" description="Glycyl lysine isopeptide (Lys-Gly) (interchain with G-Cter in SUMO2)" evidence="8">
    <location>
        <position position="80"/>
    </location>
</feature>
<dbReference type="EMBL" id="GL833148">
    <property type="protein sequence ID" value="EGB04689.1"/>
    <property type="molecule type" value="Genomic_DNA"/>
</dbReference>
<dbReference type="Pfam" id="PF00069">
    <property type="entry name" value="Pkinase"/>
    <property type="match status" value="1"/>
</dbReference>
<dbReference type="InParanoid" id="F0YJP3"/>
<keyword evidence="5 7" id="KW-0067">ATP-binding</keyword>
<organism evidence="11">
    <name type="scientific">Aureococcus anophagefferens</name>
    <name type="common">Harmful bloom alga</name>
    <dbReference type="NCBI Taxonomy" id="44056"/>
    <lineage>
        <taxon>Eukaryota</taxon>
        <taxon>Sar</taxon>
        <taxon>Stramenopiles</taxon>
        <taxon>Ochrophyta</taxon>
        <taxon>Pelagophyceae</taxon>
        <taxon>Pelagomonadales</taxon>
        <taxon>Pelagomonadaceae</taxon>
        <taxon>Aureococcus</taxon>
    </lineage>
</organism>
<feature type="binding site" evidence="7">
    <location>
        <begin position="32"/>
        <end position="34"/>
    </location>
    <ligand>
        <name>ATP</name>
        <dbReference type="ChEBI" id="CHEBI:30616"/>
    </ligand>
</feature>
<keyword evidence="4" id="KW-0418">Kinase</keyword>
<sequence length="135" mass="14932">EITILQRCGSHENVLQLFDAFDTPRRVLLVMELATGGDLLGWATDVHRPFSERHAASATVQILGAIAFLHAQGIVHRDIKPDNVLVRDRGSFVIKVADFGCSKILPIAKRGALMETFVGTKVYAAPEILRHEPYD</sequence>
<dbReference type="OrthoDB" id="193931at2759"/>
<keyword evidence="11" id="KW-1185">Reference proteome</keyword>
<evidence type="ECO:0000256" key="3">
    <source>
        <dbReference type="ARBA" id="ARBA00022741"/>
    </source>
</evidence>
<feature type="non-terminal residue" evidence="10">
    <location>
        <position position="1"/>
    </location>
</feature>
<evidence type="ECO:0000256" key="2">
    <source>
        <dbReference type="ARBA" id="ARBA00022679"/>
    </source>
</evidence>
<dbReference type="eggNOG" id="KOG0032">
    <property type="taxonomic scope" value="Eukaryota"/>
</dbReference>
<dbReference type="GO" id="GO:0004674">
    <property type="term" value="F:protein serine/threonine kinase activity"/>
    <property type="evidence" value="ECO:0007669"/>
    <property type="project" value="UniProtKB-KW"/>
</dbReference>
<feature type="non-terminal residue" evidence="10">
    <location>
        <position position="135"/>
    </location>
</feature>
<evidence type="ECO:0000256" key="4">
    <source>
        <dbReference type="ARBA" id="ARBA00022777"/>
    </source>
</evidence>
<dbReference type="InterPro" id="IPR011009">
    <property type="entry name" value="Kinase-like_dom_sf"/>
</dbReference>
<dbReference type="KEGG" id="aaf:AURANDRAFT_6233"/>
<evidence type="ECO:0000256" key="6">
    <source>
        <dbReference type="PIRSR" id="PIRSR630616-1"/>
    </source>
</evidence>